<evidence type="ECO:0000313" key="1">
    <source>
        <dbReference type="EMBL" id="KNC22684.1"/>
    </source>
</evidence>
<reference evidence="1 2" key="1">
    <citation type="journal article" date="2015" name="Nat. Commun.">
        <title>Lucilia cuprina genome unlocks parasitic fly biology to underpin future interventions.</title>
        <authorList>
            <person name="Anstead C.A."/>
            <person name="Korhonen P.K."/>
            <person name="Young N.D."/>
            <person name="Hall R.S."/>
            <person name="Jex A.R."/>
            <person name="Murali S.C."/>
            <person name="Hughes D.S."/>
            <person name="Lee S.F."/>
            <person name="Perry T."/>
            <person name="Stroehlein A.J."/>
            <person name="Ansell B.R."/>
            <person name="Breugelmans B."/>
            <person name="Hofmann A."/>
            <person name="Qu J."/>
            <person name="Dugan S."/>
            <person name="Lee S.L."/>
            <person name="Chao H."/>
            <person name="Dinh H."/>
            <person name="Han Y."/>
            <person name="Doddapaneni H.V."/>
            <person name="Worley K.C."/>
            <person name="Muzny D.M."/>
            <person name="Ioannidis P."/>
            <person name="Waterhouse R.M."/>
            <person name="Zdobnov E.M."/>
            <person name="James P.J."/>
            <person name="Bagnall N.H."/>
            <person name="Kotze A.C."/>
            <person name="Gibbs R.A."/>
            <person name="Richards S."/>
            <person name="Batterham P."/>
            <person name="Gasser R.B."/>
        </authorList>
    </citation>
    <scope>NUCLEOTIDE SEQUENCE [LARGE SCALE GENOMIC DNA]</scope>
    <source>
        <strain evidence="1 2">LS</strain>
        <tissue evidence="1">Full body</tissue>
    </source>
</reference>
<dbReference type="EMBL" id="JRES01001466">
    <property type="protein sequence ID" value="KNC22684.1"/>
    <property type="molecule type" value="Genomic_DNA"/>
</dbReference>
<organism evidence="1 2">
    <name type="scientific">Lucilia cuprina</name>
    <name type="common">Green bottle fly</name>
    <name type="synonym">Australian sheep blowfly</name>
    <dbReference type="NCBI Taxonomy" id="7375"/>
    <lineage>
        <taxon>Eukaryota</taxon>
        <taxon>Metazoa</taxon>
        <taxon>Ecdysozoa</taxon>
        <taxon>Arthropoda</taxon>
        <taxon>Hexapoda</taxon>
        <taxon>Insecta</taxon>
        <taxon>Pterygota</taxon>
        <taxon>Neoptera</taxon>
        <taxon>Endopterygota</taxon>
        <taxon>Diptera</taxon>
        <taxon>Brachycera</taxon>
        <taxon>Muscomorpha</taxon>
        <taxon>Oestroidea</taxon>
        <taxon>Calliphoridae</taxon>
        <taxon>Luciliinae</taxon>
        <taxon>Lucilia</taxon>
    </lineage>
</organism>
<evidence type="ECO:0000313" key="2">
    <source>
        <dbReference type="Proteomes" id="UP000037069"/>
    </source>
</evidence>
<name>A0A0L0BTY9_LUCCU</name>
<evidence type="ECO:0008006" key="3">
    <source>
        <dbReference type="Google" id="ProtNLM"/>
    </source>
</evidence>
<dbReference type="OMA" id="TELYNIC"/>
<dbReference type="Gene3D" id="3.30.40.10">
    <property type="entry name" value="Zinc/RING finger domain, C3HC4 (zinc finger)"/>
    <property type="match status" value="1"/>
</dbReference>
<dbReference type="InterPro" id="IPR013083">
    <property type="entry name" value="Znf_RING/FYVE/PHD"/>
</dbReference>
<comment type="caution">
    <text evidence="1">The sequence shown here is derived from an EMBL/GenBank/DDBJ whole genome shotgun (WGS) entry which is preliminary data.</text>
</comment>
<dbReference type="Proteomes" id="UP000037069">
    <property type="component" value="Unassembled WGS sequence"/>
</dbReference>
<keyword evidence="2" id="KW-1185">Reference proteome</keyword>
<gene>
    <name evidence="1" type="ORF">FF38_06728</name>
</gene>
<accession>A0A0L0BTY9</accession>
<sequence>MSPQKESCKSPLCNKNVTKIQKSVGCAYCNNYFHLGCAKFSTELYNICLHNKVLKYICDACARMPKYCNVQEELRNGFAALTSSLEKDLEKKFLENKRLLENQLEAGLKAIEARFDVLAKKYSDDKFLGGDNLQSEIKNCYNMIKIIDNVATEKIKRLETENNISQRRLNRADIVIKGLPRTLKNLRKPIVKIASLCNVQLYYSDIQHCTYFEGGKSVLVKFNSVQIRDKIIINHRRNRNIILQDVIGGHATTNSRHLL</sequence>
<dbReference type="OrthoDB" id="8037511at2759"/>
<proteinExistence type="predicted"/>
<protein>
    <recommendedName>
        <fullName evidence="3">Zinc finger PHD-type domain-containing protein</fullName>
    </recommendedName>
</protein>
<dbReference type="AlphaFoldDB" id="A0A0L0BTY9"/>